<dbReference type="PROSITE" id="PS00211">
    <property type="entry name" value="ABC_TRANSPORTER_1"/>
    <property type="match status" value="2"/>
</dbReference>
<dbReference type="Gene3D" id="1.20.1560.10">
    <property type="entry name" value="ABC transporter type 1, transmembrane domain"/>
    <property type="match status" value="3"/>
</dbReference>
<dbReference type="Gene3D" id="3.40.50.300">
    <property type="entry name" value="P-loop containing nucleotide triphosphate hydrolases"/>
    <property type="match status" value="2"/>
</dbReference>
<evidence type="ECO:0000256" key="4">
    <source>
        <dbReference type="ARBA" id="ARBA00022448"/>
    </source>
</evidence>
<dbReference type="SUPFAM" id="SSF90123">
    <property type="entry name" value="ABC transporter transmembrane region"/>
    <property type="match status" value="2"/>
</dbReference>
<dbReference type="InterPro" id="IPR027417">
    <property type="entry name" value="P-loop_NTPase"/>
</dbReference>
<dbReference type="PROSITE" id="PS50893">
    <property type="entry name" value="ABC_TRANSPORTER_2"/>
    <property type="match status" value="2"/>
</dbReference>
<dbReference type="FunFam" id="3.40.50.300:FF:000205">
    <property type="entry name" value="ABC transporter B family member 4"/>
    <property type="match status" value="1"/>
</dbReference>
<evidence type="ECO:0000256" key="5">
    <source>
        <dbReference type="ARBA" id="ARBA00022692"/>
    </source>
</evidence>
<evidence type="ECO:0000256" key="7">
    <source>
        <dbReference type="ARBA" id="ARBA00022741"/>
    </source>
</evidence>
<dbReference type="GO" id="GO:0097254">
    <property type="term" value="P:renal tubular secretion"/>
    <property type="evidence" value="ECO:0007669"/>
    <property type="project" value="UniProtKB-ARBA"/>
</dbReference>
<accession>A0A7R8WHV4</accession>
<reference evidence="14" key="1">
    <citation type="submission" date="2020-11" db="EMBL/GenBank/DDBJ databases">
        <authorList>
            <person name="Tran Van P."/>
        </authorList>
    </citation>
    <scope>NUCLEOTIDE SEQUENCE</scope>
</reference>
<keyword evidence="12" id="KW-0325">Glycoprotein</keyword>
<dbReference type="CDD" id="cd03249">
    <property type="entry name" value="ABC_MTABC3_MDL1_MDL2"/>
    <property type="match status" value="2"/>
</dbReference>
<dbReference type="InterPro" id="IPR017871">
    <property type="entry name" value="ABC_transporter-like_CS"/>
</dbReference>
<dbReference type="Pfam" id="PF00005">
    <property type="entry name" value="ABC_tran"/>
    <property type="match status" value="2"/>
</dbReference>
<dbReference type="InterPro" id="IPR003593">
    <property type="entry name" value="AAA+_ATPase"/>
</dbReference>
<evidence type="ECO:0000256" key="13">
    <source>
        <dbReference type="ARBA" id="ARBA00034018"/>
    </source>
</evidence>
<evidence type="ECO:0000256" key="9">
    <source>
        <dbReference type="ARBA" id="ARBA00022967"/>
    </source>
</evidence>
<dbReference type="SMART" id="SM00382">
    <property type="entry name" value="AAA"/>
    <property type="match status" value="2"/>
</dbReference>
<evidence type="ECO:0000256" key="12">
    <source>
        <dbReference type="ARBA" id="ARBA00023180"/>
    </source>
</evidence>
<keyword evidence="9" id="KW-1278">Translocase</keyword>
<dbReference type="PROSITE" id="PS50929">
    <property type="entry name" value="ABC_TM1F"/>
    <property type="match status" value="1"/>
</dbReference>
<comment type="catalytic activity">
    <reaction evidence="13">
        <text>ATP + H2O + xenobioticSide 1 = ADP + phosphate + xenobioticSide 2.</text>
        <dbReference type="EC" id="7.6.2.2"/>
    </reaction>
</comment>
<evidence type="ECO:0000256" key="11">
    <source>
        <dbReference type="ARBA" id="ARBA00023136"/>
    </source>
</evidence>
<evidence type="ECO:0000256" key="10">
    <source>
        <dbReference type="ARBA" id="ARBA00022989"/>
    </source>
</evidence>
<dbReference type="SUPFAM" id="SSF52540">
    <property type="entry name" value="P-loop containing nucleoside triphosphate hydrolases"/>
    <property type="match status" value="2"/>
</dbReference>
<evidence type="ECO:0000256" key="8">
    <source>
        <dbReference type="ARBA" id="ARBA00022840"/>
    </source>
</evidence>
<evidence type="ECO:0000256" key="1">
    <source>
        <dbReference type="ARBA" id="ARBA00004141"/>
    </source>
</evidence>
<dbReference type="GO" id="GO:0090374">
    <property type="term" value="P:oligopeptide export from mitochondrion"/>
    <property type="evidence" value="ECO:0007669"/>
    <property type="project" value="TreeGrafter"/>
</dbReference>
<dbReference type="GO" id="GO:0017085">
    <property type="term" value="P:response to insecticide"/>
    <property type="evidence" value="ECO:0007669"/>
    <property type="project" value="UniProtKB-ARBA"/>
</dbReference>
<protein>
    <recommendedName>
        <fullName evidence="3">ABC-type xenobiotic transporter</fullName>
        <ecNumber evidence="3">7.6.2.2</ecNumber>
    </recommendedName>
</protein>
<dbReference type="EMBL" id="OB664082">
    <property type="protein sequence ID" value="CAD7231981.1"/>
    <property type="molecule type" value="Genomic_DNA"/>
</dbReference>
<evidence type="ECO:0000256" key="3">
    <source>
        <dbReference type="ARBA" id="ARBA00012191"/>
    </source>
</evidence>
<dbReference type="GO" id="GO:0016887">
    <property type="term" value="F:ATP hydrolysis activity"/>
    <property type="evidence" value="ECO:0007669"/>
    <property type="project" value="InterPro"/>
</dbReference>
<keyword evidence="10" id="KW-1133">Transmembrane helix</keyword>
<evidence type="ECO:0000256" key="2">
    <source>
        <dbReference type="ARBA" id="ARBA00007577"/>
    </source>
</evidence>
<dbReference type="GO" id="GO:0008559">
    <property type="term" value="F:ABC-type xenobiotic transporter activity"/>
    <property type="evidence" value="ECO:0007669"/>
    <property type="project" value="UniProtKB-EC"/>
</dbReference>
<dbReference type="PANTHER" id="PTHR43394">
    <property type="entry name" value="ATP-DEPENDENT PERMEASE MDL1, MITOCHONDRIAL"/>
    <property type="match status" value="1"/>
</dbReference>
<comment type="subcellular location">
    <subcellularLocation>
        <location evidence="1">Membrane</location>
        <topology evidence="1">Multi-pass membrane protein</topology>
    </subcellularLocation>
</comment>
<dbReference type="CDD" id="cd18577">
    <property type="entry name" value="ABC_6TM_Pgp_ABCB1_D1_like"/>
    <property type="match status" value="1"/>
</dbReference>
<keyword evidence="8" id="KW-0067">ATP-binding</keyword>
<name>A0A7R8WHV4_9CRUS</name>
<dbReference type="AlphaFoldDB" id="A0A7R8WHV4"/>
<comment type="similarity">
    <text evidence="2">Belongs to the ABC transporter superfamily. ABCB family. Multidrug resistance exporter (TC 3.A.1.201) subfamily.</text>
</comment>
<keyword evidence="11" id="KW-0472">Membrane</keyword>
<dbReference type="Pfam" id="PF00664">
    <property type="entry name" value="ABC_membrane"/>
    <property type="match status" value="1"/>
</dbReference>
<dbReference type="GO" id="GO:0005524">
    <property type="term" value="F:ATP binding"/>
    <property type="evidence" value="ECO:0007669"/>
    <property type="project" value="UniProtKB-KW"/>
</dbReference>
<dbReference type="InterPro" id="IPR003439">
    <property type="entry name" value="ABC_transporter-like_ATP-bd"/>
</dbReference>
<dbReference type="FunFam" id="3.40.50.300:FF:000479">
    <property type="entry name" value="Multidrug resistance protein 1A"/>
    <property type="match status" value="1"/>
</dbReference>
<keyword evidence="7" id="KW-0547">Nucleotide-binding</keyword>
<proteinExistence type="inferred from homology"/>
<dbReference type="GO" id="GO:0015421">
    <property type="term" value="F:ABC-type oligopeptide transporter activity"/>
    <property type="evidence" value="ECO:0007669"/>
    <property type="project" value="TreeGrafter"/>
</dbReference>
<dbReference type="InterPro" id="IPR036640">
    <property type="entry name" value="ABC1_TM_sf"/>
</dbReference>
<keyword evidence="6" id="KW-0677">Repeat</keyword>
<evidence type="ECO:0000313" key="14">
    <source>
        <dbReference type="EMBL" id="CAD7231981.1"/>
    </source>
</evidence>
<organism evidence="14">
    <name type="scientific">Cyprideis torosa</name>
    <dbReference type="NCBI Taxonomy" id="163714"/>
    <lineage>
        <taxon>Eukaryota</taxon>
        <taxon>Metazoa</taxon>
        <taxon>Ecdysozoa</taxon>
        <taxon>Arthropoda</taxon>
        <taxon>Crustacea</taxon>
        <taxon>Oligostraca</taxon>
        <taxon>Ostracoda</taxon>
        <taxon>Podocopa</taxon>
        <taxon>Podocopida</taxon>
        <taxon>Cytherocopina</taxon>
        <taxon>Cytheroidea</taxon>
        <taxon>Cytherideidae</taxon>
        <taxon>Cyprideis</taxon>
    </lineage>
</organism>
<keyword evidence="5" id="KW-0812">Transmembrane</keyword>
<dbReference type="EC" id="7.6.2.2" evidence="3"/>
<dbReference type="OrthoDB" id="6500128at2759"/>
<sequence>MLLVVGLFFSIMMGLGFPVMLIIFGSMTDTILMNVLTAPLHIIKKVMWDRVQGYTMQIITIGVTHTCNIFIMGVCLEVTAKRQADRIRRLFLEASLRQDMTWYDLRGIGSFASRVADDVDQIKVGMGERLGRVVGGLVQFLGCLILAFVKGWKISLVMCCVVPIFASVFAVQGCVMYFLTRRELGLLAAAVSIAEEVFSSVRTVVGFRGQRLESKRKKCSPLSERWLGFEVKGWKVNGKQEVFASVRTVVGFRGQRLGSIRYSMALQDSTFITRVRGGIEAITIAILTALVFLAVGVGFWYGLEVFAEDGQNFTAGSFFVAFAAMIQAYAGISNISNFSGFLARASAAGGVVFETIARVPEIDPYSSSGIVLDNVQGSIRFRGVTFSYPSRPEITVLKNMTFNIRAGQKVAFVGASGSGKSTALQLIQRFYDPDKGTIELDGYSLKDINVVSLRSHIGIVSQEPVLFQLSVKENIRLARQDATDDEIVEAAKEANAHDFIMELPEQYDTMVGERGGTLSGGQKQRICIARALINNPKILLLDEATSALDSNNERIVQEALDRSGHDRTTIIVAHRLSTIRMADRIHVMKDGEIVEVGTHAELLAQDGVYTQLVRNQMTLGVKGKKVEMGKREGTGGLQEPLKPLWHVFLRIMYETDDLWYLWVISITSASIAASMAPIIGIVFSQVMKNFTEDDVSVIRENAKTYLIIISVQCVVTLVAYFGRAAGNPVGFLLTGAASVLVCFSVAVHLEVELAMVSVQAISNIRTVAVMNAQEKFVEIILYLSLLVAGNIGAVAVMFSIVTNSFYAVGRLYQIIDRIPVIDSNSKAGIIKERVPPPVNFEKVAFSYPRSPTAKVLNEVTFAVNAGQKVALVGPSGCGKSTCLNILLRYYDITDGSVRMGGKSIYDLNIATLRASMSLVSQEPVLFDRTIAENIAYGHNEREDIPMIEIIEVAKRANAHEFIKDMADGYSTKVGFRGGQLSGGQKQRVAIARAMIANPLLLLLDEATSALDSKSEKVVQQALDEAMKGKASITIAHKLSTISNSDIIFVFDDGKIVEHGSHKELIAKNGYYAELWRRLET</sequence>
<dbReference type="PANTHER" id="PTHR43394:SF27">
    <property type="entry name" value="ATP-DEPENDENT TRANSLOCASE ABCB1-LIKE"/>
    <property type="match status" value="1"/>
</dbReference>
<evidence type="ECO:0000256" key="6">
    <source>
        <dbReference type="ARBA" id="ARBA00022737"/>
    </source>
</evidence>
<gene>
    <name evidence="14" type="ORF">CTOB1V02_LOCUS9822</name>
</gene>
<keyword evidence="4" id="KW-0813">Transport</keyword>
<dbReference type="GO" id="GO:0005743">
    <property type="term" value="C:mitochondrial inner membrane"/>
    <property type="evidence" value="ECO:0007669"/>
    <property type="project" value="TreeGrafter"/>
</dbReference>
<dbReference type="InterPro" id="IPR039421">
    <property type="entry name" value="Type_1_exporter"/>
</dbReference>
<dbReference type="InterPro" id="IPR011527">
    <property type="entry name" value="ABC1_TM_dom"/>
</dbReference>